<evidence type="ECO:0000313" key="4">
    <source>
        <dbReference type="Proteomes" id="UP001244341"/>
    </source>
</evidence>
<feature type="region of interest" description="Disordered" evidence="2">
    <location>
        <begin position="367"/>
        <end position="387"/>
    </location>
</feature>
<dbReference type="Proteomes" id="UP001244341">
    <property type="component" value="Chromosome 8b"/>
</dbReference>
<feature type="region of interest" description="Disordered" evidence="2">
    <location>
        <begin position="58"/>
        <end position="104"/>
    </location>
</feature>
<reference evidence="3 4" key="1">
    <citation type="submission" date="2023-05" db="EMBL/GenBank/DDBJ databases">
        <title>A 100% complete, gapless, phased diploid assembly of the Scenedesmus obliquus UTEX 3031 genome.</title>
        <authorList>
            <person name="Biondi T.C."/>
            <person name="Hanschen E.R."/>
            <person name="Kwon T."/>
            <person name="Eng W."/>
            <person name="Kruse C.P.S."/>
            <person name="Koehler S.I."/>
            <person name="Kunde Y."/>
            <person name="Gleasner C.D."/>
            <person name="You Mak K.T."/>
            <person name="Polle J."/>
            <person name="Hovde B.T."/>
            <person name="Starkenburg S.R."/>
        </authorList>
    </citation>
    <scope>NUCLEOTIDE SEQUENCE [LARGE SCALE GENOMIC DNA]</scope>
    <source>
        <strain evidence="3 4">DOE0152z</strain>
    </source>
</reference>
<feature type="compositionally biased region" description="Low complexity" evidence="2">
    <location>
        <begin position="373"/>
        <end position="384"/>
    </location>
</feature>
<evidence type="ECO:0000256" key="2">
    <source>
        <dbReference type="SAM" id="MobiDB-lite"/>
    </source>
</evidence>
<sequence length="602" mass="64773">MAREERHRNSSSFLGKPSLKHLDDVEADLQWLMLNEQVQQLLGSQAKLLEARVHAATRQTDVQQGRQERCGSPVRQGVAVALAEQQQQQQQQQHNQGASRGDGLLGTSMQDFELQLQQLQSQVDSMGGQGQPTSTAEQALLDAAAVSGCKGLQAARLSTRCSLSSAQQQQQQQQQQLIDDQAATIADLKRVIAELELQTSVLRSQAARQSSAGQALTECQALLQQRQQQVEELQQQHELSQAAIRQAMRATAAAEAERDALSKKLQDAGAEQQAASKGQEAAEQQEQLQQENEELVSLVARLRQERQHLLQRLLEANEQISDLHDEMGPALLRGSPTRIRPSSAAARASAAARVSWLLPSDGVDSGGWGSGAGSSHPGSSSGIGQQLSAAVGKLSSKTQAVRAARSAAMAELQELHEAYAELQQQHGTLQAKHQLLQEEHSQLLNRQLGVTSDRGSLRQQFLSTEEQLQAAKKQVADLQEEVMEENFRLKLQLVEKGEALRRAAADAAGLQAGLASRAALHSLEAKNQVLLQEVTRLLAESSQLKQQLADAELAGATAGNSLKSGWSAQQLAADTAAGGATFSRSSSVQLARLAAATAGLHL</sequence>
<name>A0ABY8UD52_TETOB</name>
<gene>
    <name evidence="3" type="ORF">OEZ85_014408</name>
</gene>
<dbReference type="EMBL" id="CP126215">
    <property type="protein sequence ID" value="WIA17583.1"/>
    <property type="molecule type" value="Genomic_DNA"/>
</dbReference>
<proteinExistence type="predicted"/>
<evidence type="ECO:0000256" key="1">
    <source>
        <dbReference type="SAM" id="Coils"/>
    </source>
</evidence>
<feature type="coiled-coil region" evidence="1">
    <location>
        <begin position="405"/>
        <end position="488"/>
    </location>
</feature>
<evidence type="ECO:0000313" key="3">
    <source>
        <dbReference type="EMBL" id="WIA17583.1"/>
    </source>
</evidence>
<protein>
    <submittedName>
        <fullName evidence="3">Uncharacterized protein</fullName>
    </submittedName>
</protein>
<feature type="region of interest" description="Disordered" evidence="2">
    <location>
        <begin position="258"/>
        <end position="288"/>
    </location>
</feature>
<feature type="coiled-coil region" evidence="1">
    <location>
        <begin position="520"/>
        <end position="554"/>
    </location>
</feature>
<accession>A0ABY8UD52</accession>
<keyword evidence="1" id="KW-0175">Coiled coil</keyword>
<feature type="compositionally biased region" description="Low complexity" evidence="2">
    <location>
        <begin position="268"/>
        <end position="288"/>
    </location>
</feature>
<keyword evidence="4" id="KW-1185">Reference proteome</keyword>
<organism evidence="3 4">
    <name type="scientific">Tetradesmus obliquus</name>
    <name type="common">Green alga</name>
    <name type="synonym">Acutodesmus obliquus</name>
    <dbReference type="NCBI Taxonomy" id="3088"/>
    <lineage>
        <taxon>Eukaryota</taxon>
        <taxon>Viridiplantae</taxon>
        <taxon>Chlorophyta</taxon>
        <taxon>core chlorophytes</taxon>
        <taxon>Chlorophyceae</taxon>
        <taxon>CS clade</taxon>
        <taxon>Sphaeropleales</taxon>
        <taxon>Scenedesmaceae</taxon>
        <taxon>Tetradesmus</taxon>
    </lineage>
</organism>